<keyword evidence="13" id="KW-1185">Reference proteome</keyword>
<reference evidence="12" key="1">
    <citation type="submission" date="2020-10" db="EMBL/GenBank/DDBJ databases">
        <title>Whole-genome sequence of Luteibacter sp. EIF3.</title>
        <authorList>
            <person name="Friedrich I."/>
            <person name="Hertel R."/>
            <person name="Daniel R."/>
        </authorList>
    </citation>
    <scope>NUCLEOTIDE SEQUENCE</scope>
    <source>
        <strain evidence="12">EIF3</strain>
    </source>
</reference>
<dbReference type="InterPro" id="IPR018078">
    <property type="entry name" value="DNA-binding_RecF_CS"/>
</dbReference>
<dbReference type="Gene3D" id="1.20.1050.90">
    <property type="entry name" value="RecF/RecN/SMC, N-terminal domain"/>
    <property type="match status" value="1"/>
</dbReference>
<keyword evidence="5 9" id="KW-0235">DNA replication</keyword>
<dbReference type="RefSeq" id="WP_250339266.1">
    <property type="nucleotide sequence ID" value="NZ_CP063231.1"/>
</dbReference>
<dbReference type="NCBIfam" id="TIGR00611">
    <property type="entry name" value="recf"/>
    <property type="match status" value="1"/>
</dbReference>
<protein>
    <recommendedName>
        <fullName evidence="3 9">DNA replication and repair protein RecF</fullName>
    </recommendedName>
</protein>
<dbReference type="HAMAP" id="MF_00365">
    <property type="entry name" value="RecF"/>
    <property type="match status" value="1"/>
</dbReference>
<evidence type="ECO:0000313" key="12">
    <source>
        <dbReference type="EMBL" id="URL58562.1"/>
    </source>
</evidence>
<keyword evidence="9 10" id="KW-0234">DNA repair</keyword>
<sequence>MKFESLRIAGLRCLDGVAVTPSPGINVFVGSNGAGKTSVLEAAYLLSHGRSFRAGSRDVLLKRGATSLSVFAEVRSADGRVRRIGLGRDGSRWQARIDGDQAASLGALVQECAVVCFEPGSHDLIAGASDERRRFVDWGLFHVEHEFMGRWRRYQRALKQRNALLRAGGAAVDDASLAPWEAELASAGEDMTAYRRTYLDRLLPHVRSFMNNVLPELGVFSVRYRPGWDETEDLAATLVSRRLRDMARGHTTVGPHRADFSITFEHAPLREHLSRGQEKLCALACLLGQASLHAEIRGEWPVVCLDDLASELDRTHQEWVVAQLLGRDVQVFVTGTEIPSALVERPVTVFHVEQGAVTALL</sequence>
<evidence type="ECO:0000256" key="3">
    <source>
        <dbReference type="ARBA" id="ARBA00020170"/>
    </source>
</evidence>
<comment type="function">
    <text evidence="9 10">The RecF protein is involved in DNA metabolism; it is required for DNA replication and normal SOS inducibility. RecF binds preferentially to single-stranded, linear DNA. It also seems to bind ATP.</text>
</comment>
<accession>A0ABY4T0S6</accession>
<keyword evidence="9 10" id="KW-0742">SOS response</keyword>
<evidence type="ECO:0000256" key="9">
    <source>
        <dbReference type="HAMAP-Rule" id="MF_00365"/>
    </source>
</evidence>
<keyword evidence="6 9" id="KW-0547">Nucleotide-binding</keyword>
<dbReference type="EMBL" id="CP063231">
    <property type="protein sequence ID" value="URL58562.1"/>
    <property type="molecule type" value="Genomic_DNA"/>
</dbReference>
<dbReference type="InterPro" id="IPR003395">
    <property type="entry name" value="RecF/RecN/SMC_N"/>
</dbReference>
<feature type="binding site" evidence="9">
    <location>
        <begin position="30"/>
        <end position="37"/>
    </location>
    <ligand>
        <name>ATP</name>
        <dbReference type="ChEBI" id="CHEBI:30616"/>
    </ligand>
</feature>
<name>A0ABY4T0S6_9GAMM</name>
<evidence type="ECO:0000256" key="7">
    <source>
        <dbReference type="ARBA" id="ARBA00022840"/>
    </source>
</evidence>
<keyword evidence="7 9" id="KW-0067">ATP-binding</keyword>
<dbReference type="InterPro" id="IPR042174">
    <property type="entry name" value="RecF_2"/>
</dbReference>
<comment type="similarity">
    <text evidence="2 9 10">Belongs to the RecF family.</text>
</comment>
<proteinExistence type="inferred from homology"/>
<dbReference type="PROSITE" id="PS00618">
    <property type="entry name" value="RECF_2"/>
    <property type="match status" value="1"/>
</dbReference>
<keyword evidence="8 9" id="KW-0238">DNA-binding</keyword>
<dbReference type="InterPro" id="IPR027417">
    <property type="entry name" value="P-loop_NTPase"/>
</dbReference>
<evidence type="ECO:0000256" key="6">
    <source>
        <dbReference type="ARBA" id="ARBA00022741"/>
    </source>
</evidence>
<evidence type="ECO:0000256" key="4">
    <source>
        <dbReference type="ARBA" id="ARBA00022490"/>
    </source>
</evidence>
<evidence type="ECO:0000256" key="2">
    <source>
        <dbReference type="ARBA" id="ARBA00008016"/>
    </source>
</evidence>
<evidence type="ECO:0000256" key="1">
    <source>
        <dbReference type="ARBA" id="ARBA00004496"/>
    </source>
</evidence>
<dbReference type="InterPro" id="IPR001238">
    <property type="entry name" value="DNA-binding_RecF"/>
</dbReference>
<dbReference type="PANTHER" id="PTHR32182">
    <property type="entry name" value="DNA REPLICATION AND REPAIR PROTEIN RECF"/>
    <property type="match status" value="1"/>
</dbReference>
<evidence type="ECO:0000259" key="11">
    <source>
        <dbReference type="Pfam" id="PF02463"/>
    </source>
</evidence>
<feature type="domain" description="RecF/RecN/SMC N-terminal" evidence="11">
    <location>
        <begin position="4"/>
        <end position="355"/>
    </location>
</feature>
<evidence type="ECO:0000256" key="5">
    <source>
        <dbReference type="ARBA" id="ARBA00022705"/>
    </source>
</evidence>
<dbReference type="SUPFAM" id="SSF52540">
    <property type="entry name" value="P-loop containing nucleoside triphosphate hydrolases"/>
    <property type="match status" value="1"/>
</dbReference>
<comment type="subcellular location">
    <subcellularLocation>
        <location evidence="1 9 10">Cytoplasm</location>
    </subcellularLocation>
</comment>
<dbReference type="Pfam" id="PF02463">
    <property type="entry name" value="SMC_N"/>
    <property type="match status" value="1"/>
</dbReference>
<evidence type="ECO:0000256" key="8">
    <source>
        <dbReference type="ARBA" id="ARBA00023125"/>
    </source>
</evidence>
<evidence type="ECO:0000256" key="10">
    <source>
        <dbReference type="RuleBase" id="RU000578"/>
    </source>
</evidence>
<dbReference type="PROSITE" id="PS00617">
    <property type="entry name" value="RECF_1"/>
    <property type="match status" value="1"/>
</dbReference>
<dbReference type="Proteomes" id="UP001056681">
    <property type="component" value="Chromosome"/>
</dbReference>
<dbReference type="Gene3D" id="3.40.50.300">
    <property type="entry name" value="P-loop containing nucleotide triphosphate hydrolases"/>
    <property type="match status" value="1"/>
</dbReference>
<dbReference type="PANTHER" id="PTHR32182:SF0">
    <property type="entry name" value="DNA REPLICATION AND REPAIR PROTEIN RECF"/>
    <property type="match status" value="1"/>
</dbReference>
<organism evidence="12 13">
    <name type="scientific">Luteibacter flocculans</name>
    <dbReference type="NCBI Taxonomy" id="2780091"/>
    <lineage>
        <taxon>Bacteria</taxon>
        <taxon>Pseudomonadati</taxon>
        <taxon>Pseudomonadota</taxon>
        <taxon>Gammaproteobacteria</taxon>
        <taxon>Lysobacterales</taxon>
        <taxon>Rhodanobacteraceae</taxon>
        <taxon>Luteibacter</taxon>
    </lineage>
</organism>
<gene>
    <name evidence="9 12" type="primary">recF</name>
    <name evidence="12" type="ORF">IM816_18620</name>
</gene>
<evidence type="ECO:0000313" key="13">
    <source>
        <dbReference type="Proteomes" id="UP001056681"/>
    </source>
</evidence>
<keyword evidence="9 10" id="KW-0227">DNA damage</keyword>
<keyword evidence="4 9" id="KW-0963">Cytoplasm</keyword>